<keyword evidence="5" id="KW-0808">Transferase</keyword>
<dbReference type="InterPro" id="IPR036873">
    <property type="entry name" value="Rhodanese-like_dom_sf"/>
</dbReference>
<keyword evidence="5" id="KW-0418">Kinase</keyword>
<evidence type="ECO:0000313" key="5">
    <source>
        <dbReference type="EMBL" id="KJE97516.1"/>
    </source>
</evidence>
<dbReference type="Pfam" id="PF00069">
    <property type="entry name" value="Pkinase"/>
    <property type="match status" value="1"/>
</dbReference>
<dbReference type="CDD" id="cd00158">
    <property type="entry name" value="RHOD"/>
    <property type="match status" value="1"/>
</dbReference>
<dbReference type="Gene3D" id="1.10.472.80">
    <property type="entry name" value="Ypt/Rab-GAP domain of gyp1p, domain 3"/>
    <property type="match status" value="1"/>
</dbReference>
<dbReference type="EMBL" id="KE346374">
    <property type="protein sequence ID" value="KJE97516.1"/>
    <property type="molecule type" value="Genomic_DNA"/>
</dbReference>
<dbReference type="Pfam" id="PF00566">
    <property type="entry name" value="RabGAP-TBC"/>
    <property type="match status" value="1"/>
</dbReference>
<dbReference type="PROSITE" id="PS50206">
    <property type="entry name" value="RHODANESE_3"/>
    <property type="match status" value="1"/>
</dbReference>
<dbReference type="Pfam" id="PF00581">
    <property type="entry name" value="Rhodanese"/>
    <property type="match status" value="1"/>
</dbReference>
<feature type="compositionally biased region" description="Low complexity" evidence="1">
    <location>
        <begin position="12"/>
        <end position="30"/>
    </location>
</feature>
<dbReference type="GO" id="GO:0005096">
    <property type="term" value="F:GTPase activator activity"/>
    <property type="evidence" value="ECO:0007669"/>
    <property type="project" value="TreeGrafter"/>
</dbReference>
<keyword evidence="6" id="KW-1185">Reference proteome</keyword>
<dbReference type="InParanoid" id="A0A0D2UR92"/>
<dbReference type="Proteomes" id="UP000008743">
    <property type="component" value="Unassembled WGS sequence"/>
</dbReference>
<dbReference type="GO" id="GO:0005524">
    <property type="term" value="F:ATP binding"/>
    <property type="evidence" value="ECO:0007669"/>
    <property type="project" value="InterPro"/>
</dbReference>
<dbReference type="eggNOG" id="KOG1093">
    <property type="taxonomic scope" value="Eukaryota"/>
</dbReference>
<dbReference type="AlphaFoldDB" id="A0A0D2UR92"/>
<sequence>MPGEHPQAGLISPSPASTPSSSSSSSSSSSLLDASGSKRRVALCVKTFVAATHPTDQCGSNGLPLTPNSIRIVGRFHHKLKSIAASVSSSAGSAGGAGGASASRAPVGLCQYIDIVKGRHERLFVISEHHGRSLDSLIRASATSTRAASQNAQAQFSSRNVELLRRIAFQIVDALVVLNANKITHRCLCLNNILLDSTGNVKLSDYGLFYMTENGADVSFPISHPTYTAPEVIASAITFPSPPARQYDALRNAASPKTDVWSLGIILIELWLGYYLFQFYRKDVDSLLEHILSFAEHVDNPAQPSAAEAVLRDHQPEAWQAQVAAMGDDMFQFISSCLIVSPQKRPTPLELLRHPFLAPLYDASDNDWLIVTDDASVAPSDIQLADPVLQFTNSAVQTVVAAKALEPSDLPVHEYALHSASLAIPIASKFTALVRLEDSNVGATSAPSGTHVAYTQARQGKRRSSLRAKPTSPVTFSPVSSLHQGALQQQKAVAEIRRQFVLQGQMLANAVHIPSTVAEADTYVIEGGMPLGFSSADPLESMPLATAYHFWTLAGGDVQMELSRRGLLHTRPSISCLARAVFASSGSTVLGHERDRTTRYDPSPFVLPLKNLRERLIALNQVVEVNPSILELGLNDTVGSVVVAEPTAAPVFTVGSSTPSDVDYSEKRLLPLDAFDPAPASSSKATPTTLRMSVSSIARSPSPTHHVQDSSQLSLHIREADIEHQYRRIAIFQPLLDAYPLSRPRLLAEAANDIPPMLRGPIWACILGVTGNCAAAYDAIDKQSETSTDHQIEVDIPRCHQYLPLLASPDGHRTFKRLLKAWIVSNPSLVYWQGLDSICAAFLTLNFNQEGVALACINKFVSKYAANFFTNDNSNAIQEYLAVFRHLICYHDPILANHLDDIGFPPDLYAIPWFLTVFTHVFPLQQIFHMWDTMLLGPASLPLFYGLAIVKQFREQLLSFAFNECILLFSDMPEVDIERCILDGVALCSATPSSVAFRRFEIAAAEAAEAADATASDPASPGARADDLELLPGLSSPLQASSTPFSEDIPLDQLRTECFPRLSLSDYLAARLRTITIDTRAEQDFARAHLKGSINVSQVTAAATKDLERYKGRPIVVVAGAKATTGAQLAELLVRSEFPKVALLRGGMEGIWASIRKVGPLCACGGIVPDLAVPLRTRLVLCHHHMFEG</sequence>
<gene>
    <name evidence="5" type="ORF">CAOG_007360</name>
</gene>
<feature type="region of interest" description="Disordered" evidence="1">
    <location>
        <begin position="1"/>
        <end position="32"/>
    </location>
</feature>
<evidence type="ECO:0000256" key="1">
    <source>
        <dbReference type="SAM" id="MobiDB-lite"/>
    </source>
</evidence>
<dbReference type="InterPro" id="IPR000719">
    <property type="entry name" value="Prot_kinase_dom"/>
</dbReference>
<dbReference type="Gene3D" id="3.40.250.10">
    <property type="entry name" value="Rhodanese-like domain"/>
    <property type="match status" value="1"/>
</dbReference>
<dbReference type="PROSITE" id="PS50011">
    <property type="entry name" value="PROTEIN_KINASE_DOM"/>
    <property type="match status" value="1"/>
</dbReference>
<dbReference type="SUPFAM" id="SSF47923">
    <property type="entry name" value="Ypt/Rab-GAP domain of gyp1p"/>
    <property type="match status" value="2"/>
</dbReference>
<feature type="domain" description="Protein kinase" evidence="2">
    <location>
        <begin position="1"/>
        <end position="357"/>
    </location>
</feature>
<dbReference type="SUPFAM" id="SSF52821">
    <property type="entry name" value="Rhodanese/Cell cycle control phosphatase"/>
    <property type="match status" value="1"/>
</dbReference>
<dbReference type="InterPro" id="IPR000195">
    <property type="entry name" value="Rab-GAP-TBC_dom"/>
</dbReference>
<organism evidence="5 6">
    <name type="scientific">Capsaspora owczarzaki (strain ATCC 30864)</name>
    <dbReference type="NCBI Taxonomy" id="595528"/>
    <lineage>
        <taxon>Eukaryota</taxon>
        <taxon>Filasterea</taxon>
        <taxon>Capsaspora</taxon>
    </lineage>
</organism>
<evidence type="ECO:0000259" key="4">
    <source>
        <dbReference type="PROSITE" id="PS50206"/>
    </source>
</evidence>
<evidence type="ECO:0000259" key="2">
    <source>
        <dbReference type="PROSITE" id="PS50011"/>
    </source>
</evidence>
<dbReference type="FunFam" id="1.10.8.270:FF:000044">
    <property type="entry name" value="TBC Kinase homolog"/>
    <property type="match status" value="1"/>
</dbReference>
<dbReference type="InterPro" id="IPR035969">
    <property type="entry name" value="Rab-GAP_TBC_sf"/>
</dbReference>
<dbReference type="PANTHER" id="PTHR47219:SF9">
    <property type="entry name" value="GTPASE ACTIVATING PROTEIN AND CENTROSOME-ASSOCIATED, ISOFORM B"/>
    <property type="match status" value="1"/>
</dbReference>
<dbReference type="SUPFAM" id="SSF56112">
    <property type="entry name" value="Protein kinase-like (PK-like)"/>
    <property type="match status" value="1"/>
</dbReference>
<feature type="domain" description="Rab-GAP TBC" evidence="3">
    <location>
        <begin position="753"/>
        <end position="938"/>
    </location>
</feature>
<dbReference type="RefSeq" id="XP_004343219.1">
    <property type="nucleotide sequence ID" value="XM_004343169.2"/>
</dbReference>
<dbReference type="InterPro" id="IPR050302">
    <property type="entry name" value="Rab_GAP_TBC_domain"/>
</dbReference>
<proteinExistence type="predicted"/>
<protein>
    <submittedName>
        <fullName evidence="5">TBCK protein kinase</fullName>
    </submittedName>
</protein>
<reference evidence="6" key="1">
    <citation type="submission" date="2011-02" db="EMBL/GenBank/DDBJ databases">
        <title>The Genome Sequence of Capsaspora owczarzaki ATCC 30864.</title>
        <authorList>
            <person name="Russ C."/>
            <person name="Cuomo C."/>
            <person name="Burger G."/>
            <person name="Gray M.W."/>
            <person name="Holland P.W.H."/>
            <person name="King N."/>
            <person name="Lang F.B.F."/>
            <person name="Roger A.J."/>
            <person name="Ruiz-Trillo I."/>
            <person name="Young S.K."/>
            <person name="Zeng Q."/>
            <person name="Gargeya S."/>
            <person name="Alvarado L."/>
            <person name="Berlin A."/>
            <person name="Chapman S.B."/>
            <person name="Chen Z."/>
            <person name="Freedman E."/>
            <person name="Gellesch M."/>
            <person name="Goldberg J."/>
            <person name="Griggs A."/>
            <person name="Gujja S."/>
            <person name="Heilman E."/>
            <person name="Heiman D."/>
            <person name="Howarth C."/>
            <person name="Mehta T."/>
            <person name="Neiman D."/>
            <person name="Pearson M."/>
            <person name="Roberts A."/>
            <person name="Saif S."/>
            <person name="Shea T."/>
            <person name="Shenoy N."/>
            <person name="Sisk P."/>
            <person name="Stolte C."/>
            <person name="Sykes S."/>
            <person name="White J."/>
            <person name="Yandava C."/>
            <person name="Haas B."/>
            <person name="Nusbaum C."/>
            <person name="Birren B."/>
        </authorList>
    </citation>
    <scope>NUCLEOTIDE SEQUENCE</scope>
    <source>
        <strain evidence="6">ATCC 30864</strain>
    </source>
</reference>
<dbReference type="PROSITE" id="PS50086">
    <property type="entry name" value="TBC_RABGAP"/>
    <property type="match status" value="1"/>
</dbReference>
<dbReference type="Gene3D" id="1.10.510.10">
    <property type="entry name" value="Transferase(Phosphotransferase) domain 1"/>
    <property type="match status" value="1"/>
</dbReference>
<feature type="region of interest" description="Disordered" evidence="1">
    <location>
        <begin position="442"/>
        <end position="473"/>
    </location>
</feature>
<evidence type="ECO:0000259" key="3">
    <source>
        <dbReference type="PROSITE" id="PS50086"/>
    </source>
</evidence>
<accession>A0A0D2UR92</accession>
<dbReference type="PANTHER" id="PTHR47219">
    <property type="entry name" value="RAB GTPASE-ACTIVATING PROTEIN 1-LIKE"/>
    <property type="match status" value="1"/>
</dbReference>
<dbReference type="InterPro" id="IPR011009">
    <property type="entry name" value="Kinase-like_dom_sf"/>
</dbReference>
<evidence type="ECO:0000313" key="6">
    <source>
        <dbReference type="Proteomes" id="UP000008743"/>
    </source>
</evidence>
<dbReference type="OrthoDB" id="1668230at2759"/>
<dbReference type="InterPro" id="IPR001763">
    <property type="entry name" value="Rhodanese-like_dom"/>
</dbReference>
<dbReference type="OMA" id="ENENDAC"/>
<name>A0A0D2UR92_CAPO3</name>
<dbReference type="SMART" id="SM00220">
    <property type="entry name" value="S_TKc"/>
    <property type="match status" value="1"/>
</dbReference>
<dbReference type="Gene3D" id="1.10.8.270">
    <property type="entry name" value="putative rabgap domain of human tbc1 domain family member 14 like domains"/>
    <property type="match status" value="1"/>
</dbReference>
<dbReference type="SMART" id="SM00164">
    <property type="entry name" value="TBC"/>
    <property type="match status" value="1"/>
</dbReference>
<dbReference type="GO" id="GO:0004672">
    <property type="term" value="F:protein kinase activity"/>
    <property type="evidence" value="ECO:0007669"/>
    <property type="project" value="InterPro"/>
</dbReference>
<feature type="domain" description="Rhodanese" evidence="4">
    <location>
        <begin position="1077"/>
        <end position="1160"/>
    </location>
</feature>
<dbReference type="PhylomeDB" id="A0A0D2UR92"/>
<dbReference type="SMART" id="SM00450">
    <property type="entry name" value="RHOD"/>
    <property type="match status" value="1"/>
</dbReference>
<dbReference type="STRING" id="595528.A0A0D2UR92"/>
<dbReference type="GO" id="GO:0031267">
    <property type="term" value="F:small GTPase binding"/>
    <property type="evidence" value="ECO:0007669"/>
    <property type="project" value="TreeGrafter"/>
</dbReference>